<keyword evidence="4" id="KW-1185">Reference proteome</keyword>
<feature type="domain" description="DUF7144" evidence="2">
    <location>
        <begin position="11"/>
        <end position="124"/>
    </location>
</feature>
<protein>
    <recommendedName>
        <fullName evidence="2">DUF7144 domain-containing protein</fullName>
    </recommendedName>
</protein>
<dbReference type="AlphaFoldDB" id="A0A8J3PLR7"/>
<name>A0A8J3PLR7_9ACTN</name>
<feature type="transmembrane region" description="Helical" evidence="1">
    <location>
        <begin position="52"/>
        <end position="75"/>
    </location>
</feature>
<dbReference type="Pfam" id="PF23636">
    <property type="entry name" value="DUF7144"/>
    <property type="match status" value="1"/>
</dbReference>
<dbReference type="RefSeq" id="WP_168077357.1">
    <property type="nucleotide sequence ID" value="NZ_BAAAQJ010000007.1"/>
</dbReference>
<accession>A0A8J3PLR7</accession>
<reference evidence="3" key="1">
    <citation type="submission" date="2021-01" db="EMBL/GenBank/DDBJ databases">
        <title>Whole genome shotgun sequence of Planosporangium flavigriseum NBRC 105377.</title>
        <authorList>
            <person name="Komaki H."/>
            <person name="Tamura T."/>
        </authorList>
    </citation>
    <scope>NUCLEOTIDE SEQUENCE</scope>
    <source>
        <strain evidence="3">NBRC 105377</strain>
    </source>
</reference>
<evidence type="ECO:0000259" key="2">
    <source>
        <dbReference type="Pfam" id="PF23636"/>
    </source>
</evidence>
<feature type="transmembrane region" description="Helical" evidence="1">
    <location>
        <begin position="82"/>
        <end position="108"/>
    </location>
</feature>
<evidence type="ECO:0000313" key="3">
    <source>
        <dbReference type="EMBL" id="GIG74776.1"/>
    </source>
</evidence>
<dbReference type="EMBL" id="BONU01000022">
    <property type="protein sequence ID" value="GIG74776.1"/>
    <property type="molecule type" value="Genomic_DNA"/>
</dbReference>
<dbReference type="InterPro" id="IPR055568">
    <property type="entry name" value="DUF7144"/>
</dbReference>
<keyword evidence="1" id="KW-0812">Transmembrane</keyword>
<keyword evidence="1" id="KW-0472">Membrane</keyword>
<evidence type="ECO:0000313" key="4">
    <source>
        <dbReference type="Proteomes" id="UP000653674"/>
    </source>
</evidence>
<organism evidence="3 4">
    <name type="scientific">Planosporangium flavigriseum</name>
    <dbReference type="NCBI Taxonomy" id="373681"/>
    <lineage>
        <taxon>Bacteria</taxon>
        <taxon>Bacillati</taxon>
        <taxon>Actinomycetota</taxon>
        <taxon>Actinomycetes</taxon>
        <taxon>Micromonosporales</taxon>
        <taxon>Micromonosporaceae</taxon>
        <taxon>Planosporangium</taxon>
    </lineage>
</organism>
<gene>
    <name evidence="3" type="ORF">Pfl04_31800</name>
</gene>
<keyword evidence="1" id="KW-1133">Transmembrane helix</keyword>
<proteinExistence type="predicted"/>
<comment type="caution">
    <text evidence="3">The sequence shown here is derived from an EMBL/GenBank/DDBJ whole genome shotgun (WGS) entry which is preliminary data.</text>
</comment>
<evidence type="ECO:0000256" key="1">
    <source>
        <dbReference type="SAM" id="Phobius"/>
    </source>
</evidence>
<feature type="transmembrane region" description="Helical" evidence="1">
    <location>
        <begin position="12"/>
        <end position="32"/>
    </location>
</feature>
<sequence>MTQSTSPRSGWISFATVILTIIGAFNIAHGLATLMVGTVSFVDAGRLIVVNLTAWGVLALVSGALLIAVGLGLLARSQLARVAAVVLICLHALIQVAVLAAFPIWSLIMVALDVVVLFALTVHWPDAVVEPVTEPLAVPDARPAGGAPR</sequence>
<dbReference type="Proteomes" id="UP000653674">
    <property type="component" value="Unassembled WGS sequence"/>
</dbReference>